<name>A0ABU0H6Q1_9HYPH</name>
<accession>A0ABU0H6Q1</accession>
<organism evidence="1 2">
    <name type="scientific">Kaistia dalseonensis</name>
    <dbReference type="NCBI Taxonomy" id="410840"/>
    <lineage>
        <taxon>Bacteria</taxon>
        <taxon>Pseudomonadati</taxon>
        <taxon>Pseudomonadota</taxon>
        <taxon>Alphaproteobacteria</taxon>
        <taxon>Hyphomicrobiales</taxon>
        <taxon>Kaistiaceae</taxon>
        <taxon>Kaistia</taxon>
    </lineage>
</organism>
<dbReference type="EMBL" id="JAUSVO010000003">
    <property type="protein sequence ID" value="MDQ0437990.1"/>
    <property type="molecule type" value="Genomic_DNA"/>
</dbReference>
<sequence length="107" mass="11964">MAPPRSTPIGWRSTDMETKEAEDRLIVLELIVFAVVAALRRREIADDDFLEEVHMLVGNRVAGNDEQTAIIREWIDRQYGGQSGSIGEILGDLVAAAKRRQASKEDE</sequence>
<reference evidence="1 2" key="1">
    <citation type="submission" date="2023-07" db="EMBL/GenBank/DDBJ databases">
        <title>Genomic Encyclopedia of Type Strains, Phase IV (KMG-IV): sequencing the most valuable type-strain genomes for metagenomic binning, comparative biology and taxonomic classification.</title>
        <authorList>
            <person name="Goeker M."/>
        </authorList>
    </citation>
    <scope>NUCLEOTIDE SEQUENCE [LARGE SCALE GENOMIC DNA]</scope>
    <source>
        <strain evidence="1 2">B6-8</strain>
    </source>
</reference>
<comment type="caution">
    <text evidence="1">The sequence shown here is derived from an EMBL/GenBank/DDBJ whole genome shotgun (WGS) entry which is preliminary data.</text>
</comment>
<dbReference type="Proteomes" id="UP001241603">
    <property type="component" value="Unassembled WGS sequence"/>
</dbReference>
<gene>
    <name evidence="1" type="ORF">QO014_002382</name>
</gene>
<evidence type="ECO:0000313" key="1">
    <source>
        <dbReference type="EMBL" id="MDQ0437990.1"/>
    </source>
</evidence>
<protein>
    <submittedName>
        <fullName evidence="1">Uncharacterized protein</fullName>
    </submittedName>
</protein>
<proteinExistence type="predicted"/>
<dbReference type="RefSeq" id="WP_266348913.1">
    <property type="nucleotide sequence ID" value="NZ_JAPKNG010000003.1"/>
</dbReference>
<keyword evidence="2" id="KW-1185">Reference proteome</keyword>
<evidence type="ECO:0000313" key="2">
    <source>
        <dbReference type="Proteomes" id="UP001241603"/>
    </source>
</evidence>